<evidence type="ECO:0000313" key="4">
    <source>
        <dbReference type="Proteomes" id="UP000094336"/>
    </source>
</evidence>
<dbReference type="Proteomes" id="UP000094336">
    <property type="component" value="Unassembled WGS sequence"/>
</dbReference>
<dbReference type="GO" id="GO:0005737">
    <property type="term" value="C:cytoplasm"/>
    <property type="evidence" value="ECO:0007669"/>
    <property type="project" value="TreeGrafter"/>
</dbReference>
<dbReference type="InterPro" id="IPR033449">
    <property type="entry name" value="Rit1_N"/>
</dbReference>
<keyword evidence="4" id="KW-1185">Reference proteome</keyword>
<evidence type="ECO:0000259" key="1">
    <source>
        <dbReference type="Pfam" id="PF04179"/>
    </source>
</evidence>
<name>A0A1E3QJZ4_9ASCO</name>
<feature type="domain" description="Rit1 DUSP-like" evidence="1">
    <location>
        <begin position="368"/>
        <end position="474"/>
    </location>
</feature>
<proteinExistence type="predicted"/>
<dbReference type="InterPro" id="IPR033421">
    <property type="entry name" value="Rit1_DUSP-like"/>
</dbReference>
<dbReference type="Pfam" id="PF17184">
    <property type="entry name" value="Rit1_C"/>
    <property type="match status" value="1"/>
</dbReference>
<gene>
    <name evidence="3" type="ORF">BABINDRAFT_163649</name>
</gene>
<feature type="domain" description="Rit1 N-terminal" evidence="2">
    <location>
        <begin position="18"/>
        <end position="279"/>
    </location>
</feature>
<reference evidence="4" key="1">
    <citation type="submission" date="2016-05" db="EMBL/GenBank/DDBJ databases">
        <title>Comparative genomics of biotechnologically important yeasts.</title>
        <authorList>
            <consortium name="DOE Joint Genome Institute"/>
            <person name="Riley R."/>
            <person name="Haridas S."/>
            <person name="Wolfe K.H."/>
            <person name="Lopes M.R."/>
            <person name="Hittinger C.T."/>
            <person name="Goker M."/>
            <person name="Salamov A."/>
            <person name="Wisecaver J."/>
            <person name="Long T.M."/>
            <person name="Aerts A.L."/>
            <person name="Barry K."/>
            <person name="Choi C."/>
            <person name="Clum A."/>
            <person name="Coughlan A.Y."/>
            <person name="Deshpande S."/>
            <person name="Douglass A.P."/>
            <person name="Hanson S.J."/>
            <person name="Klenk H.-P."/>
            <person name="Labutti K."/>
            <person name="Lapidus A."/>
            <person name="Lindquist E."/>
            <person name="Lipzen A."/>
            <person name="Meier-Kolthoff J.P."/>
            <person name="Ohm R.A."/>
            <person name="Otillar R.P."/>
            <person name="Pangilinan J."/>
            <person name="Peng Y."/>
            <person name="Rokas A."/>
            <person name="Rosa C.A."/>
            <person name="Scheuner C."/>
            <person name="Sibirny A.A."/>
            <person name="Slot J.C."/>
            <person name="Stielow J.B."/>
            <person name="Sun H."/>
            <person name="Kurtzman C.P."/>
            <person name="Blackwell M."/>
            <person name="Grigoriev I.V."/>
            <person name="Jeffries T.W."/>
        </authorList>
    </citation>
    <scope>NUCLEOTIDE SEQUENCE [LARGE SCALE GENOMIC DNA]</scope>
    <source>
        <strain evidence="4">NRRL Y-12698</strain>
    </source>
</reference>
<dbReference type="GeneID" id="30147880"/>
<dbReference type="PANTHER" id="PTHR31811">
    <property type="entry name" value="TRNA A64-2'-O-RIBOSYLPHOSPHATE TRANSFERASE"/>
    <property type="match status" value="1"/>
</dbReference>
<sequence length="475" mass="53717">MDRAILDELNINNITKQLRSSSRSVKNRLQSILKDYEWIAAVQTAYDRPLVPNERCGLWYVPPAQRLETSYFKSTDGHTNEWDFSLRRLNLHLLPLIASHNGIILVDSTRRGKRIPDALSKTVPIWCAVINYVMMGPPEGESHTNWLHCPPGQVSKSEYTQIISRIPQFAQRATAMGILKPQQLAEMLSRRPLRPLWVFPDPKNAINLPETPPGVFDDFHPVICCTASKMCQDGIEMNYAYDKAGRAIDSWYYVQGAADDHELWAGKHLSPPLFWQVVADANFDINTLNDAEFLLNIEQLHSTNISQATTNSDDLTQALGILRVGDTCLDFGLILANLRLEAYQHSYKVAVCFSENFAIESAAGRCKVLNYPFQSSKKGSKQFRQELPQIMAQLESEVLANASILIVCDTGKDLSVGMVLVILCQYYNLDTVTLNKTKNEVVSKEYVKKWLARILEYKKVNPSRATLLSVNSYLM</sequence>
<dbReference type="RefSeq" id="XP_018982730.1">
    <property type="nucleotide sequence ID" value="XM_019130027.1"/>
</dbReference>
<dbReference type="OrthoDB" id="45256at2759"/>
<dbReference type="EMBL" id="KV454441">
    <property type="protein sequence ID" value="ODQ77402.1"/>
    <property type="molecule type" value="Genomic_DNA"/>
</dbReference>
<organism evidence="3 4">
    <name type="scientific">Babjeviella inositovora NRRL Y-12698</name>
    <dbReference type="NCBI Taxonomy" id="984486"/>
    <lineage>
        <taxon>Eukaryota</taxon>
        <taxon>Fungi</taxon>
        <taxon>Dikarya</taxon>
        <taxon>Ascomycota</taxon>
        <taxon>Saccharomycotina</taxon>
        <taxon>Pichiomycetes</taxon>
        <taxon>Serinales incertae sedis</taxon>
        <taxon>Babjeviella</taxon>
    </lineage>
</organism>
<dbReference type="InterPro" id="IPR007306">
    <property type="entry name" value="Rit1"/>
</dbReference>
<evidence type="ECO:0000313" key="3">
    <source>
        <dbReference type="EMBL" id="ODQ77402.1"/>
    </source>
</evidence>
<dbReference type="PIRSF" id="PIRSF007747">
    <property type="entry name" value="Ribosyl_Ptfrase"/>
    <property type="match status" value="1"/>
</dbReference>
<protein>
    <recommendedName>
        <fullName evidence="5">Initiator tRNA phosphoribosyl transferase</fullName>
    </recommendedName>
</protein>
<dbReference type="PANTHER" id="PTHR31811:SF0">
    <property type="entry name" value="TRNA A64-2'-O-RIBOSYLPHOSPHATE TRANSFERASE"/>
    <property type="match status" value="1"/>
</dbReference>
<dbReference type="GO" id="GO:0019988">
    <property type="term" value="P:charged-tRNA amino acid modification"/>
    <property type="evidence" value="ECO:0007669"/>
    <property type="project" value="EnsemblFungi"/>
</dbReference>
<dbReference type="GO" id="GO:0043399">
    <property type="term" value="F:tRNA adenosine(64)-2'-O-ribosylphosphate transferase activity"/>
    <property type="evidence" value="ECO:0007669"/>
    <property type="project" value="InterPro"/>
</dbReference>
<dbReference type="Pfam" id="PF04179">
    <property type="entry name" value="Init_tRNA_PT"/>
    <property type="match status" value="1"/>
</dbReference>
<accession>A0A1E3QJZ4</accession>
<dbReference type="AlphaFoldDB" id="A0A1E3QJZ4"/>
<evidence type="ECO:0000259" key="2">
    <source>
        <dbReference type="Pfam" id="PF17184"/>
    </source>
</evidence>
<evidence type="ECO:0008006" key="5">
    <source>
        <dbReference type="Google" id="ProtNLM"/>
    </source>
</evidence>